<organism evidence="2 3">
    <name type="scientific">Micromonospora rosaria</name>
    <dbReference type="NCBI Taxonomy" id="47874"/>
    <lineage>
        <taxon>Bacteria</taxon>
        <taxon>Bacillati</taxon>
        <taxon>Actinomycetota</taxon>
        <taxon>Actinomycetes</taxon>
        <taxon>Micromonosporales</taxon>
        <taxon>Micromonosporaceae</taxon>
        <taxon>Micromonospora</taxon>
    </lineage>
</organism>
<evidence type="ECO:0000256" key="1">
    <source>
        <dbReference type="SAM" id="Phobius"/>
    </source>
</evidence>
<dbReference type="Proteomes" id="UP000070620">
    <property type="component" value="Unassembled WGS sequence"/>
</dbReference>
<feature type="transmembrane region" description="Helical" evidence="1">
    <location>
        <begin position="46"/>
        <end position="64"/>
    </location>
</feature>
<gene>
    <name evidence="2" type="ORF">AWW66_14385</name>
</gene>
<keyword evidence="3" id="KW-1185">Reference proteome</keyword>
<evidence type="ECO:0000313" key="2">
    <source>
        <dbReference type="EMBL" id="KXK61322.1"/>
    </source>
</evidence>
<accession>A0A136PSB2</accession>
<dbReference type="AlphaFoldDB" id="A0A136PSB2"/>
<dbReference type="EMBL" id="LRQV01000044">
    <property type="protein sequence ID" value="KXK61322.1"/>
    <property type="molecule type" value="Genomic_DNA"/>
</dbReference>
<feature type="transmembrane region" description="Helical" evidence="1">
    <location>
        <begin position="21"/>
        <end position="40"/>
    </location>
</feature>
<dbReference type="RefSeq" id="WP_067365580.1">
    <property type="nucleotide sequence ID" value="NZ_JBIUBN010000015.1"/>
</dbReference>
<comment type="caution">
    <text evidence="2">The sequence shown here is derived from an EMBL/GenBank/DDBJ whole genome shotgun (WGS) entry which is preliminary data.</text>
</comment>
<sequence>MRRNRRGSGSAYDDEPRHRPLLDLTALVVLALAGGAGWLAYREGGWPVALTVGFAVAAGLHRLLRGG</sequence>
<keyword evidence="1" id="KW-1133">Transmembrane helix</keyword>
<proteinExistence type="predicted"/>
<keyword evidence="1" id="KW-0812">Transmembrane</keyword>
<reference evidence="2 3" key="1">
    <citation type="submission" date="2016-01" db="EMBL/GenBank/DDBJ databases">
        <title>Whole genome sequence and analysis of Micromonospora rosaria DSM 803, which can produce antibacterial substance rosamicin.</title>
        <authorList>
            <person name="Yang H."/>
            <person name="He X."/>
            <person name="Zhu D."/>
        </authorList>
    </citation>
    <scope>NUCLEOTIDE SEQUENCE [LARGE SCALE GENOMIC DNA]</scope>
    <source>
        <strain evidence="2 3">DSM 803</strain>
    </source>
</reference>
<protein>
    <submittedName>
        <fullName evidence="2">Uncharacterized protein</fullName>
    </submittedName>
</protein>
<name>A0A136PSB2_9ACTN</name>
<keyword evidence="1" id="KW-0472">Membrane</keyword>
<evidence type="ECO:0000313" key="3">
    <source>
        <dbReference type="Proteomes" id="UP000070620"/>
    </source>
</evidence>